<dbReference type="Proteomes" id="UP000444401">
    <property type="component" value="Unassembled WGS sequence"/>
</dbReference>
<keyword evidence="3" id="KW-1185">Reference proteome</keyword>
<evidence type="ECO:0000313" key="2">
    <source>
        <dbReference type="EMBL" id="MXO68900.1"/>
    </source>
</evidence>
<keyword evidence="1" id="KW-0472">Membrane</keyword>
<dbReference type="EMBL" id="WTYO01000003">
    <property type="protein sequence ID" value="MXO68900.1"/>
    <property type="molecule type" value="Genomic_DNA"/>
</dbReference>
<feature type="transmembrane region" description="Helical" evidence="1">
    <location>
        <begin position="47"/>
        <end position="73"/>
    </location>
</feature>
<gene>
    <name evidence="2" type="ORF">GRI72_08680</name>
</gene>
<comment type="caution">
    <text evidence="2">The sequence shown here is derived from an EMBL/GenBank/DDBJ whole genome shotgun (WGS) entry which is preliminary data.</text>
</comment>
<keyword evidence="1" id="KW-1133">Transmembrane helix</keyword>
<evidence type="ECO:0000256" key="1">
    <source>
        <dbReference type="SAM" id="Phobius"/>
    </source>
</evidence>
<dbReference type="RefSeq" id="WP_160733502.1">
    <property type="nucleotide sequence ID" value="NZ_CP139719.1"/>
</dbReference>
<organism evidence="2 3">
    <name type="scientific">Pelagerythrobacter marinus</name>
    <dbReference type="NCBI Taxonomy" id="538382"/>
    <lineage>
        <taxon>Bacteria</taxon>
        <taxon>Pseudomonadati</taxon>
        <taxon>Pseudomonadota</taxon>
        <taxon>Alphaproteobacteria</taxon>
        <taxon>Sphingomonadales</taxon>
        <taxon>Erythrobacteraceae</taxon>
        <taxon>Pelagerythrobacter</taxon>
    </lineage>
</organism>
<evidence type="ECO:0000313" key="3">
    <source>
        <dbReference type="Proteomes" id="UP000444401"/>
    </source>
</evidence>
<name>A0ABW9UZ13_9SPHN</name>
<sequence length="80" mass="8885">MIWIAMLFALCLLMAGASLFRLREMLVAREVNVWGTIWRKSAETKGYWFWVSLMAFFALAGFAFAVVSSVALAHGAGLLP</sequence>
<reference evidence="2 3" key="1">
    <citation type="submission" date="2019-12" db="EMBL/GenBank/DDBJ databases">
        <title>Genomic-based taxomic classification of the family Erythrobacteraceae.</title>
        <authorList>
            <person name="Xu L."/>
        </authorList>
    </citation>
    <scope>NUCLEOTIDE SEQUENCE [LARGE SCALE GENOMIC DNA]</scope>
    <source>
        <strain evidence="2 3">H32</strain>
    </source>
</reference>
<keyword evidence="1" id="KW-0812">Transmembrane</keyword>
<proteinExistence type="predicted"/>
<protein>
    <submittedName>
        <fullName evidence="2">Uncharacterized protein</fullName>
    </submittedName>
</protein>
<accession>A0ABW9UZ13</accession>